<comment type="caution">
    <text evidence="1">The sequence shown here is derived from an EMBL/GenBank/DDBJ whole genome shotgun (WGS) entry which is preliminary data.</text>
</comment>
<dbReference type="EMBL" id="JAVKVN010000002">
    <property type="protein sequence ID" value="MDR7945010.1"/>
    <property type="molecule type" value="Genomic_DNA"/>
</dbReference>
<reference evidence="2" key="1">
    <citation type="submission" date="2023-07" db="EMBL/GenBank/DDBJ databases">
        <title>Glyphosate-induced phosphonatase operons in soil bacteria of genus Achromobacter.</title>
        <authorList>
            <person name="Epiktetov D.O."/>
            <person name="Sviridov A.V."/>
            <person name="Tarlachkov S.V."/>
            <person name="Shushkova T.V."/>
            <person name="Toropygin I.Y."/>
            <person name="Leontievsky A."/>
        </authorList>
    </citation>
    <scope>NUCLEOTIDE SEQUENCE [LARGE SCALE GENOMIC DNA]</scope>
    <source>
        <strain evidence="2">Kg 16</strain>
    </source>
</reference>
<dbReference type="RefSeq" id="WP_310531899.1">
    <property type="nucleotide sequence ID" value="NZ_DAMAOJ010000025.1"/>
</dbReference>
<gene>
    <name evidence="1" type="ORF">RIU57_07870</name>
</gene>
<dbReference type="Proteomes" id="UP001264156">
    <property type="component" value="Unassembled WGS sequence"/>
</dbReference>
<accession>A0ABU2DA74</accession>
<evidence type="ECO:0000313" key="1">
    <source>
        <dbReference type="EMBL" id="MDR7945010.1"/>
    </source>
</evidence>
<name>A0ABU2DA74_ACHAE</name>
<protein>
    <recommendedName>
        <fullName evidence="3">YubB ferredoxin-like domain-containing protein</fullName>
    </recommendedName>
</protein>
<keyword evidence="2" id="KW-1185">Reference proteome</keyword>
<sequence length="243" mass="28042">MKPYIQISLRTKIETTEWSVGKKLLESLSFDSSLLAPEYISHNADKVTELFEGDSHAEKMWAEKICIRANGSLSELFDNFAWKRQKSVKSKGSISHTMRNLRNQIVPGGVHLNSKFSDKVNWFRLFKSWCEIFSPQLGMLHYFTEPELGPHEVNESFQIGSFNAMLKPDVPNAGWAMFYGNEFAEKVDMERIFHGGFPIERMGDGYLVRVTENIQDVARDFELFAQRRLELKGLFPDGFFLIQ</sequence>
<evidence type="ECO:0008006" key="3">
    <source>
        <dbReference type="Google" id="ProtNLM"/>
    </source>
</evidence>
<organism evidence="1 2">
    <name type="scientific">Achromobacter aegrifaciens</name>
    <dbReference type="NCBI Taxonomy" id="1287736"/>
    <lineage>
        <taxon>Bacteria</taxon>
        <taxon>Pseudomonadati</taxon>
        <taxon>Pseudomonadota</taxon>
        <taxon>Betaproteobacteria</taxon>
        <taxon>Burkholderiales</taxon>
        <taxon>Alcaligenaceae</taxon>
        <taxon>Achromobacter</taxon>
    </lineage>
</organism>
<proteinExistence type="predicted"/>
<evidence type="ECO:0000313" key="2">
    <source>
        <dbReference type="Proteomes" id="UP001264156"/>
    </source>
</evidence>